<evidence type="ECO:0000313" key="2">
    <source>
        <dbReference type="EMBL" id="SFF32596.1"/>
    </source>
</evidence>
<organism evidence="2 3">
    <name type="scientific">Flavimobilis marinus</name>
    <dbReference type="NCBI Taxonomy" id="285351"/>
    <lineage>
        <taxon>Bacteria</taxon>
        <taxon>Bacillati</taxon>
        <taxon>Actinomycetota</taxon>
        <taxon>Actinomycetes</taxon>
        <taxon>Micrococcales</taxon>
        <taxon>Jonesiaceae</taxon>
        <taxon>Flavimobilis</taxon>
    </lineage>
</organism>
<evidence type="ECO:0000313" key="3">
    <source>
        <dbReference type="Proteomes" id="UP000198520"/>
    </source>
</evidence>
<dbReference type="Gene3D" id="1.20.120.20">
    <property type="entry name" value="Apolipoprotein"/>
    <property type="match status" value="1"/>
</dbReference>
<accession>A0A1I2HV42</accession>
<dbReference type="STRING" id="285351.SAMN04488035_2483"/>
<dbReference type="AlphaFoldDB" id="A0A1I2HV42"/>
<dbReference type="Proteomes" id="UP000198520">
    <property type="component" value="Unassembled WGS sequence"/>
</dbReference>
<evidence type="ECO:0000256" key="1">
    <source>
        <dbReference type="SAM" id="MobiDB-lite"/>
    </source>
</evidence>
<dbReference type="RefSeq" id="WP_093379331.1">
    <property type="nucleotide sequence ID" value="NZ_BNAN01000001.1"/>
</dbReference>
<feature type="region of interest" description="Disordered" evidence="1">
    <location>
        <begin position="235"/>
        <end position="305"/>
    </location>
</feature>
<name>A0A1I2HV42_9MICO</name>
<feature type="compositionally biased region" description="Basic and acidic residues" evidence="1">
    <location>
        <begin position="237"/>
        <end position="257"/>
    </location>
</feature>
<feature type="compositionally biased region" description="Low complexity" evidence="1">
    <location>
        <begin position="258"/>
        <end position="287"/>
    </location>
</feature>
<feature type="region of interest" description="Disordered" evidence="1">
    <location>
        <begin position="198"/>
        <end position="218"/>
    </location>
</feature>
<dbReference type="OrthoDB" id="5143471at2"/>
<keyword evidence="3" id="KW-1185">Reference proteome</keyword>
<reference evidence="3" key="1">
    <citation type="submission" date="2016-10" db="EMBL/GenBank/DDBJ databases">
        <authorList>
            <person name="Varghese N."/>
            <person name="Submissions S."/>
        </authorList>
    </citation>
    <scope>NUCLEOTIDE SEQUENCE [LARGE SCALE GENOMIC DNA]</scope>
    <source>
        <strain evidence="3">DSM 19083</strain>
    </source>
</reference>
<protein>
    <submittedName>
        <fullName evidence="2">Uncharacterized protein</fullName>
    </submittedName>
</protein>
<sequence length="305" mass="31265">MFTGAKSSKSKAAHLDSEKVKDTAAALVAAVSDAGTQASVVAGRLAHQAKESASQAKDWSDPRVHEFREWLTPRVEKAWEESRRAASPHVEKVAEKAGPKIDVAHDKLVDEYLPKLVATFSAATAAAAAKASTSAESAAESFTKAADSVASKHGAAAKAAASRAAKSKKTGKGKTFWFLAGTAAAAGGAYAVWRKSQPEVDPWAEPWEKVETEDSGVVSDVKEKVSGAAAAATAAVKEAKDGLSKDDDDAKPAEGADKVAATAAAKADVPAKSDSAGKPTPATTPKPSVMKPIAETTDGSDGSKQ</sequence>
<proteinExistence type="predicted"/>
<gene>
    <name evidence="2" type="ORF">SAMN04488035_2483</name>
</gene>
<dbReference type="EMBL" id="FONZ01000005">
    <property type="protein sequence ID" value="SFF32596.1"/>
    <property type="molecule type" value="Genomic_DNA"/>
</dbReference>